<comment type="caution">
    <text evidence="1">The sequence shown here is derived from an EMBL/GenBank/DDBJ whole genome shotgun (WGS) entry which is preliminary data.</text>
</comment>
<dbReference type="Proteomes" id="UP001465976">
    <property type="component" value="Unassembled WGS sequence"/>
</dbReference>
<dbReference type="EMBL" id="JBAHYK010000503">
    <property type="protein sequence ID" value="KAL0573458.1"/>
    <property type="molecule type" value="Genomic_DNA"/>
</dbReference>
<reference evidence="1 2" key="1">
    <citation type="submission" date="2024-02" db="EMBL/GenBank/DDBJ databases">
        <title>A draft genome for the cacao thread blight pathogen Marasmius crinis-equi.</title>
        <authorList>
            <person name="Cohen S.P."/>
            <person name="Baruah I.K."/>
            <person name="Amoako-Attah I."/>
            <person name="Bukari Y."/>
            <person name="Meinhardt L.W."/>
            <person name="Bailey B.A."/>
        </authorList>
    </citation>
    <scope>NUCLEOTIDE SEQUENCE [LARGE SCALE GENOMIC DNA]</scope>
    <source>
        <strain evidence="1 2">GH-76</strain>
    </source>
</reference>
<proteinExistence type="predicted"/>
<dbReference type="SUPFAM" id="SSF52047">
    <property type="entry name" value="RNI-like"/>
    <property type="match status" value="1"/>
</dbReference>
<dbReference type="InterPro" id="IPR032675">
    <property type="entry name" value="LRR_dom_sf"/>
</dbReference>
<gene>
    <name evidence="1" type="ORF">V5O48_008497</name>
</gene>
<protein>
    <recommendedName>
        <fullName evidence="3">F-box domain-containing protein</fullName>
    </recommendedName>
</protein>
<dbReference type="Gene3D" id="3.80.10.10">
    <property type="entry name" value="Ribonuclease Inhibitor"/>
    <property type="match status" value="1"/>
</dbReference>
<accession>A0ABR3FED9</accession>
<evidence type="ECO:0000313" key="2">
    <source>
        <dbReference type="Proteomes" id="UP001465976"/>
    </source>
</evidence>
<organism evidence="1 2">
    <name type="scientific">Marasmius crinis-equi</name>
    <dbReference type="NCBI Taxonomy" id="585013"/>
    <lineage>
        <taxon>Eukaryota</taxon>
        <taxon>Fungi</taxon>
        <taxon>Dikarya</taxon>
        <taxon>Basidiomycota</taxon>
        <taxon>Agaricomycotina</taxon>
        <taxon>Agaricomycetes</taxon>
        <taxon>Agaricomycetidae</taxon>
        <taxon>Agaricales</taxon>
        <taxon>Marasmiineae</taxon>
        <taxon>Marasmiaceae</taxon>
        <taxon>Marasmius</taxon>
    </lineage>
</organism>
<keyword evidence="2" id="KW-1185">Reference proteome</keyword>
<evidence type="ECO:0008006" key="3">
    <source>
        <dbReference type="Google" id="ProtNLM"/>
    </source>
</evidence>
<evidence type="ECO:0000313" key="1">
    <source>
        <dbReference type="EMBL" id="KAL0573458.1"/>
    </source>
</evidence>
<sequence length="416" mass="46287">MVNLAEQNEVLLDAMQQTTRIASLDLYSRSLDVAILLDIAWSRMNAPAPLLHTIQISCHCGLDGSFFTELPDTFLAGNAPRLTNLVLTGCSISWRSLLLKNLTCLSLKHPNSRTAVRTVFDALTNLPLLVALELRHCISPTSPSDFPSQTTLDFPRLRRMILSIENLPCLSLIQRMSFPNTTAIRLMCYDPDPLGFFPVHQLFAYTSRFLAPATTLPDHPRAIRGLGLTEGFGLSLIARNNDNSDLQWSEPRNLSEDFLDGELPHLQLDIWSQHFRRADIIRSLLGLVPLVHLESLRINCAAPLPPESLSQALERSRLLKSVCLQDQVSSSSLELLSNTFLYPALMRLALVGVNFKIEPRSALLQALVDGLKHRARNGCPLKEIALTGCVGLEEGDVREVWEALCLGLQRQEDSLV</sequence>
<name>A0ABR3FED9_9AGAR</name>